<feature type="compositionally biased region" description="Polar residues" evidence="1">
    <location>
        <begin position="443"/>
        <end position="466"/>
    </location>
</feature>
<feature type="transmembrane region" description="Helical" evidence="2">
    <location>
        <begin position="63"/>
        <end position="85"/>
    </location>
</feature>
<feature type="compositionally biased region" description="Polar residues" evidence="1">
    <location>
        <begin position="366"/>
        <end position="379"/>
    </location>
</feature>
<feature type="compositionally biased region" description="Polar residues" evidence="1">
    <location>
        <begin position="494"/>
        <end position="505"/>
    </location>
</feature>
<feature type="compositionally biased region" description="Low complexity" evidence="1">
    <location>
        <begin position="586"/>
        <end position="597"/>
    </location>
</feature>
<dbReference type="EMBL" id="JAOZYB010000216">
    <property type="protein sequence ID" value="MEB3963122.1"/>
    <property type="molecule type" value="Genomic_DNA"/>
</dbReference>
<feature type="compositionally biased region" description="Pro residues" evidence="1">
    <location>
        <begin position="351"/>
        <end position="362"/>
    </location>
</feature>
<reference evidence="3 4" key="1">
    <citation type="submission" date="2022-10" db="EMBL/GenBank/DDBJ databases">
        <authorList>
            <person name="Xie J."/>
            <person name="Shen N."/>
        </authorList>
    </citation>
    <scope>NUCLEOTIDE SEQUENCE [LARGE SCALE GENOMIC DNA]</scope>
    <source>
        <strain evidence="3 4">DSM 41681</strain>
    </source>
</reference>
<sequence>MVEEALPPEVAQPYIESVRMLTDMPDGGDPVQKLLFQLDEMANGQISYSQNIQASKWEIISEIIMLIAELAILAALMAFTGGASVSQMFLARARSKLAILMIVDRLVRMTHIAPTLGEAIEEAMQTLAVRLAQMGLNTGGRRPGGVDWKDVGVAAAFGALTAGFMEFLEKILKPVKNFFKDLLGDVFDKFKINRDGLLFKGLVNGPPVVVTSFVVGGTAESAAEVIINGAFYDKWEFKWETFVGSGTSTLFDLGAGLALGAGAIQIYNKYFDDNVKFTDHNKLPGPNDPLGTGDGDPKPPVSEKPHVGPGGANAKGATVKSDLFTPGPAPLPNTTVSSDLPDGVSSGIDTPPLPPYTPPPAYSSPDTLNTLPQGGTDASSGPPDLSTRTPGGTNSFNSANNLNSTTNVNSTSGSPVPYLPPPTSSPDSPSLSPSNSPASSLPDTNPLTSGPTSARNAGPSSSSNADVTPDVTPDLAPDLTPVESPDLTPDPTRGVTSDPSRSPSDLPQGIQAPKSSTTPDPNSTNGLSDRGLEAGLDDDASTGQDGTPEARNDSAGQEDLPGRGTSGRNAGTQPGPEGSPDPQAQGAPPVSGAEPGAVAPPAPLSTSTGPNATTPAPGTQGTPPGAQQGTSGTGNQSQQSSRTDLNDPGDLTDLTDPSDLPDQRTNQDEDPQQELTDGTERSLTPPPPGVTDDTVTDLGTHTNTDTNTDTAGPDAAPAPPPGLRTSSDAPRLDE</sequence>
<dbReference type="RefSeq" id="WP_324770802.1">
    <property type="nucleotide sequence ID" value="NZ_JAOZYB010000216.1"/>
</dbReference>
<keyword evidence="2" id="KW-1133">Transmembrane helix</keyword>
<comment type="caution">
    <text evidence="3">The sequence shown here is derived from an EMBL/GenBank/DDBJ whole genome shotgun (WGS) entry which is preliminary data.</text>
</comment>
<feature type="compositionally biased region" description="Low complexity" evidence="1">
    <location>
        <begin position="690"/>
        <end position="715"/>
    </location>
</feature>
<feature type="compositionally biased region" description="Low complexity" evidence="1">
    <location>
        <begin position="604"/>
        <end position="660"/>
    </location>
</feature>
<accession>A0ABU6CG73</accession>
<evidence type="ECO:0000256" key="2">
    <source>
        <dbReference type="SAM" id="Phobius"/>
    </source>
</evidence>
<evidence type="ECO:0000313" key="4">
    <source>
        <dbReference type="Proteomes" id="UP001352223"/>
    </source>
</evidence>
<keyword evidence="2" id="KW-0812">Transmembrane</keyword>
<feature type="compositionally biased region" description="Low complexity" evidence="1">
    <location>
        <begin position="425"/>
        <end position="442"/>
    </location>
</feature>
<feature type="region of interest" description="Disordered" evidence="1">
    <location>
        <begin position="281"/>
        <end position="734"/>
    </location>
</feature>
<organism evidence="3 4">
    <name type="scientific">Streptomyces kunmingensis</name>
    <dbReference type="NCBI Taxonomy" id="68225"/>
    <lineage>
        <taxon>Bacteria</taxon>
        <taxon>Bacillati</taxon>
        <taxon>Actinomycetota</taxon>
        <taxon>Actinomycetes</taxon>
        <taxon>Kitasatosporales</taxon>
        <taxon>Streptomycetaceae</taxon>
        <taxon>Streptomyces</taxon>
    </lineage>
</organism>
<name>A0ABU6CG73_9ACTN</name>
<proteinExistence type="predicted"/>
<protein>
    <submittedName>
        <fullName evidence="3">Uncharacterized protein</fullName>
    </submittedName>
</protein>
<feature type="compositionally biased region" description="Basic and acidic residues" evidence="1">
    <location>
        <begin position="295"/>
        <end position="306"/>
    </location>
</feature>
<feature type="compositionally biased region" description="Polar residues" evidence="1">
    <location>
        <begin position="513"/>
        <end position="527"/>
    </location>
</feature>
<feature type="non-terminal residue" evidence="3">
    <location>
        <position position="734"/>
    </location>
</feature>
<evidence type="ECO:0000256" key="1">
    <source>
        <dbReference type="SAM" id="MobiDB-lite"/>
    </source>
</evidence>
<gene>
    <name evidence="3" type="ORF">OKJ48_23145</name>
</gene>
<feature type="compositionally biased region" description="Low complexity" evidence="1">
    <location>
        <begin position="393"/>
        <end position="416"/>
    </location>
</feature>
<keyword evidence="2" id="KW-0472">Membrane</keyword>
<keyword evidence="4" id="KW-1185">Reference proteome</keyword>
<dbReference type="Proteomes" id="UP001352223">
    <property type="component" value="Unassembled WGS sequence"/>
</dbReference>
<evidence type="ECO:0000313" key="3">
    <source>
        <dbReference type="EMBL" id="MEB3963122.1"/>
    </source>
</evidence>